<feature type="signal peptide" evidence="2">
    <location>
        <begin position="1"/>
        <end position="19"/>
    </location>
</feature>
<dbReference type="SUPFAM" id="SSF56601">
    <property type="entry name" value="beta-lactamase/transpeptidase-like"/>
    <property type="match status" value="1"/>
</dbReference>
<keyword evidence="5" id="KW-1185">Reference proteome</keyword>
<accession>A0ABQ5P575</accession>
<gene>
    <name evidence="4" type="ORF">SYYSPA8_25590</name>
</gene>
<dbReference type="Proteomes" id="UP001291653">
    <property type="component" value="Unassembled WGS sequence"/>
</dbReference>
<dbReference type="InterPro" id="IPR050491">
    <property type="entry name" value="AmpC-like"/>
</dbReference>
<dbReference type="RefSeq" id="WP_323449730.1">
    <property type="nucleotide sequence ID" value="NZ_BSBI01000012.1"/>
</dbReference>
<protein>
    <submittedName>
        <fullName evidence="4">Serine hydrolase</fullName>
    </submittedName>
</protein>
<proteinExistence type="predicted"/>
<feature type="chain" id="PRO_5046378316" evidence="2">
    <location>
        <begin position="20"/>
        <end position="391"/>
    </location>
</feature>
<reference evidence="4 5" key="1">
    <citation type="submission" date="2022-10" db="EMBL/GenBank/DDBJ databases">
        <title>Draft genome sequence of Streptomyces sp. YSPA8.</title>
        <authorList>
            <person name="Moriuchi R."/>
            <person name="Dohra H."/>
            <person name="Yamamura H."/>
            <person name="Kodani S."/>
        </authorList>
    </citation>
    <scope>NUCLEOTIDE SEQUENCE [LARGE SCALE GENOMIC DNA]</scope>
    <source>
        <strain evidence="4 5">YSPA8</strain>
    </source>
</reference>
<evidence type="ECO:0000259" key="3">
    <source>
        <dbReference type="Pfam" id="PF00144"/>
    </source>
</evidence>
<dbReference type="PANTHER" id="PTHR46825:SF7">
    <property type="entry name" value="D-ALANYL-D-ALANINE CARBOXYPEPTIDASE"/>
    <property type="match status" value="1"/>
</dbReference>
<keyword evidence="4" id="KW-0378">Hydrolase</keyword>
<dbReference type="InterPro" id="IPR012338">
    <property type="entry name" value="Beta-lactam/transpept-like"/>
</dbReference>
<evidence type="ECO:0000256" key="2">
    <source>
        <dbReference type="SAM" id="SignalP"/>
    </source>
</evidence>
<dbReference type="EMBL" id="BSBI01000012">
    <property type="protein sequence ID" value="GLF97737.1"/>
    <property type="molecule type" value="Genomic_DNA"/>
</dbReference>
<keyword evidence="2" id="KW-0732">Signal</keyword>
<feature type="domain" description="Beta-lactamase-related" evidence="3">
    <location>
        <begin position="41"/>
        <end position="368"/>
    </location>
</feature>
<evidence type="ECO:0000313" key="4">
    <source>
        <dbReference type="EMBL" id="GLF97737.1"/>
    </source>
</evidence>
<comment type="caution">
    <text evidence="4">The sequence shown here is derived from an EMBL/GenBank/DDBJ whole genome shotgun (WGS) entry which is preliminary data.</text>
</comment>
<evidence type="ECO:0000256" key="1">
    <source>
        <dbReference type="SAM" id="MobiDB-lite"/>
    </source>
</evidence>
<sequence>MVVRAGVVGLVAAALTVTAFTVPARSGDQTRGGPAERNATQQAIEELVRDGVPGVVARSTAPDGVWKGVAGVADRRTGAPRKANERFRIGSITKTFAATVLLKLEAEGRLSLDDTVEKHLPGLIREGGNDGRTITVRQLLNHSSGLPEYLRNEAFNSRYLQAPGFFGHRYDRHDPEDLIRAGLALGRDFAPGARHQYSNTGYIVAGLIIEKVTGTSYRQAVRDRVTEPLGLRNTASPGTSVRVPRPSARGYDDLGHPGKGYDTTELSPTIAWSAGDMISTTADLNRFFSALLGGEVLPVKQLKAMKTTLPAADGTEYGLGIYTATTSCGTKLWGHAGGIVGWGTDAMTTEDGRHTLAFSLNGLDALRDGLAAVRNAEFCGNAVSAVRRGSQ</sequence>
<evidence type="ECO:0000313" key="5">
    <source>
        <dbReference type="Proteomes" id="UP001291653"/>
    </source>
</evidence>
<organism evidence="4 5">
    <name type="scientific">Streptomyces yaizuensis</name>
    <dbReference type="NCBI Taxonomy" id="2989713"/>
    <lineage>
        <taxon>Bacteria</taxon>
        <taxon>Bacillati</taxon>
        <taxon>Actinomycetota</taxon>
        <taxon>Actinomycetes</taxon>
        <taxon>Kitasatosporales</taxon>
        <taxon>Streptomycetaceae</taxon>
        <taxon>Streptomyces</taxon>
    </lineage>
</organism>
<name>A0ABQ5P575_9ACTN</name>
<dbReference type="GO" id="GO:0016787">
    <property type="term" value="F:hydrolase activity"/>
    <property type="evidence" value="ECO:0007669"/>
    <property type="project" value="UniProtKB-KW"/>
</dbReference>
<dbReference type="Gene3D" id="3.40.710.10">
    <property type="entry name" value="DD-peptidase/beta-lactamase superfamily"/>
    <property type="match status" value="1"/>
</dbReference>
<feature type="region of interest" description="Disordered" evidence="1">
    <location>
        <begin position="230"/>
        <end position="259"/>
    </location>
</feature>
<dbReference type="InterPro" id="IPR001466">
    <property type="entry name" value="Beta-lactam-related"/>
</dbReference>
<dbReference type="PANTHER" id="PTHR46825">
    <property type="entry name" value="D-ALANYL-D-ALANINE-CARBOXYPEPTIDASE/ENDOPEPTIDASE AMPH"/>
    <property type="match status" value="1"/>
</dbReference>
<dbReference type="Pfam" id="PF00144">
    <property type="entry name" value="Beta-lactamase"/>
    <property type="match status" value="1"/>
</dbReference>